<sequence length="37" mass="4242">MTLIPRKSPEILQTRGFRTYIFSREIPRVAVIPAAGR</sequence>
<organism evidence="1 2">
    <name type="scientific">Caldibacillus debilis</name>
    <dbReference type="NCBI Taxonomy" id="301148"/>
    <lineage>
        <taxon>Bacteria</taxon>
        <taxon>Bacillati</taxon>
        <taxon>Bacillota</taxon>
        <taxon>Bacilli</taxon>
        <taxon>Bacillales</taxon>
        <taxon>Bacillaceae</taxon>
        <taxon>Caldibacillus</taxon>
    </lineage>
</organism>
<evidence type="ECO:0000313" key="2">
    <source>
        <dbReference type="Proteomes" id="UP000075683"/>
    </source>
</evidence>
<reference evidence="1 2" key="1">
    <citation type="submission" date="2016-01" db="EMBL/GenBank/DDBJ databases">
        <title>Draft Genome Sequences of Seven Thermophilic Sporeformers Isolated from Foods.</title>
        <authorList>
            <person name="Berendsen E.M."/>
            <person name="Wells-Bennik M.H."/>
            <person name="Krawcyk A.O."/>
            <person name="De Jong A."/>
            <person name="Holsappel S."/>
            <person name="Eijlander R.T."/>
            <person name="Kuipers O.P."/>
        </authorList>
    </citation>
    <scope>NUCLEOTIDE SEQUENCE [LARGE SCALE GENOMIC DNA]</scope>
    <source>
        <strain evidence="1 2">B4135</strain>
    </source>
</reference>
<evidence type="ECO:0000313" key="1">
    <source>
        <dbReference type="EMBL" id="KYD09356.1"/>
    </source>
</evidence>
<dbReference type="Proteomes" id="UP000075683">
    <property type="component" value="Unassembled WGS sequence"/>
</dbReference>
<gene>
    <name evidence="1" type="ORF">B4135_3680</name>
</gene>
<accession>A0A150LBL2</accession>
<protein>
    <submittedName>
        <fullName evidence="1">Uncharacterized protein</fullName>
    </submittedName>
</protein>
<proteinExistence type="predicted"/>
<dbReference type="AlphaFoldDB" id="A0A150LBL2"/>
<dbReference type="EMBL" id="LQYT01000130">
    <property type="protein sequence ID" value="KYD09356.1"/>
    <property type="molecule type" value="Genomic_DNA"/>
</dbReference>
<comment type="caution">
    <text evidence="1">The sequence shown here is derived from an EMBL/GenBank/DDBJ whole genome shotgun (WGS) entry which is preliminary data.</text>
</comment>
<name>A0A150LBL2_9BACI</name>